<reference evidence="3" key="1">
    <citation type="submission" date="2016-04" db="EMBL/GenBank/DDBJ databases">
        <authorList>
            <person name="Nguyen H.D."/>
            <person name="Kesanakurti P."/>
            <person name="Cullis J."/>
            <person name="Levesque C.A."/>
            <person name="Hambleton S."/>
        </authorList>
    </citation>
    <scope>NUCLEOTIDE SEQUENCE</scope>
    <source>
        <strain evidence="3">DAOMC 238032</strain>
    </source>
</reference>
<dbReference type="Gene3D" id="1.10.510.10">
    <property type="entry name" value="Transferase(Phosphotransferase) domain 1"/>
    <property type="match status" value="1"/>
</dbReference>
<gene>
    <name evidence="3" type="ORF">A4X03_0g3404</name>
    <name evidence="2" type="ORF">JKIAZH3_G4129</name>
</gene>
<protein>
    <recommendedName>
        <fullName evidence="1">Protein kinase domain-containing protein</fullName>
    </recommendedName>
</protein>
<keyword evidence="5" id="KW-1185">Reference proteome</keyword>
<dbReference type="Proteomes" id="UP000836402">
    <property type="component" value="Unassembled WGS sequence"/>
</dbReference>
<dbReference type="InterPro" id="IPR000719">
    <property type="entry name" value="Prot_kinase_dom"/>
</dbReference>
<evidence type="ECO:0000313" key="4">
    <source>
        <dbReference type="Proteomes" id="UP000077671"/>
    </source>
</evidence>
<dbReference type="GO" id="GO:0005524">
    <property type="term" value="F:ATP binding"/>
    <property type="evidence" value="ECO:0007669"/>
    <property type="project" value="InterPro"/>
</dbReference>
<dbReference type="InterPro" id="IPR001245">
    <property type="entry name" value="Ser-Thr/Tyr_kinase_cat_dom"/>
</dbReference>
<feature type="domain" description="Protein kinase" evidence="1">
    <location>
        <begin position="1"/>
        <end position="197"/>
    </location>
</feature>
<name>A0A177V752_9BASI</name>
<evidence type="ECO:0000313" key="2">
    <source>
        <dbReference type="EMBL" id="CAD6937635.1"/>
    </source>
</evidence>
<dbReference type="Pfam" id="PF07714">
    <property type="entry name" value="PK_Tyr_Ser-Thr"/>
    <property type="match status" value="1"/>
</dbReference>
<dbReference type="PROSITE" id="PS50011">
    <property type="entry name" value="PROTEIN_KINASE_DOM"/>
    <property type="match status" value="1"/>
</dbReference>
<reference evidence="3" key="2">
    <citation type="journal article" date="2019" name="IMA Fungus">
        <title>Genome sequencing and comparison of five Tilletia species to identify candidate genes for the detection of regulated species infecting wheat.</title>
        <authorList>
            <person name="Nguyen H.D.T."/>
            <person name="Sultana T."/>
            <person name="Kesanakurti P."/>
            <person name="Hambleton S."/>
        </authorList>
    </citation>
    <scope>NUCLEOTIDE SEQUENCE</scope>
    <source>
        <strain evidence="3">DAOMC 238032</strain>
    </source>
</reference>
<dbReference type="EMBL" id="LWDD02000389">
    <property type="protein sequence ID" value="KAE8261272.1"/>
    <property type="molecule type" value="Genomic_DNA"/>
</dbReference>
<organism evidence="3 4">
    <name type="scientific">Tilletia caries</name>
    <name type="common">wheat bunt fungus</name>
    <dbReference type="NCBI Taxonomy" id="13290"/>
    <lineage>
        <taxon>Eukaryota</taxon>
        <taxon>Fungi</taxon>
        <taxon>Dikarya</taxon>
        <taxon>Basidiomycota</taxon>
        <taxon>Ustilaginomycotina</taxon>
        <taxon>Exobasidiomycetes</taxon>
        <taxon>Tilletiales</taxon>
        <taxon>Tilletiaceae</taxon>
        <taxon>Tilletia</taxon>
    </lineage>
</organism>
<dbReference type="EMBL" id="CAJHJG010004034">
    <property type="protein sequence ID" value="CAD6937635.1"/>
    <property type="molecule type" value="Genomic_DNA"/>
</dbReference>
<dbReference type="SUPFAM" id="SSF56112">
    <property type="entry name" value="Protein kinase-like (PK-like)"/>
    <property type="match status" value="1"/>
</dbReference>
<dbReference type="GO" id="GO:0004672">
    <property type="term" value="F:protein kinase activity"/>
    <property type="evidence" value="ECO:0007669"/>
    <property type="project" value="InterPro"/>
</dbReference>
<dbReference type="Proteomes" id="UP000077671">
    <property type="component" value="Unassembled WGS sequence"/>
</dbReference>
<accession>A0A177V752</accession>
<dbReference type="InterPro" id="IPR011009">
    <property type="entry name" value="Kinase-like_dom_sf"/>
</dbReference>
<evidence type="ECO:0000313" key="5">
    <source>
        <dbReference type="Proteomes" id="UP000836402"/>
    </source>
</evidence>
<dbReference type="AlphaFoldDB" id="A0A177V752"/>
<proteinExistence type="predicted"/>
<comment type="caution">
    <text evidence="3">The sequence shown here is derived from an EMBL/GenBank/DDBJ whole genome shotgun (WGS) entry which is preliminary data.</text>
</comment>
<reference evidence="2" key="3">
    <citation type="submission" date="2020-10" db="EMBL/GenBank/DDBJ databases">
        <authorList>
            <person name="Sedaghatjoo S."/>
        </authorList>
    </citation>
    <scope>NUCLEOTIDE SEQUENCE</scope>
    <source>
        <strain evidence="2">AZH3</strain>
    </source>
</reference>
<sequence>MSTEYRLRYAYQLCCGVQHLFKHGFCHGDLGLRNVLIAGSPPNDRVMVMDFEPVEGYHNKNGPTAPEVGGYWVVFTDERDGSTMYAHCDGEPVWEGGTIFVDWESIPEALERLMICNIGSMFSALLNVRVVFSWGPNRMHRDIQLKQDVVVGADPICDAWEASLPVDVRELTQRCCAYDPRERPLLDDVVEQLKKYVDSP</sequence>
<evidence type="ECO:0000313" key="3">
    <source>
        <dbReference type="EMBL" id="KAE8261272.1"/>
    </source>
</evidence>
<evidence type="ECO:0000259" key="1">
    <source>
        <dbReference type="PROSITE" id="PS50011"/>
    </source>
</evidence>